<dbReference type="RefSeq" id="WP_037143223.1">
    <property type="nucleotide sequence ID" value="NZ_CP104144.1"/>
</dbReference>
<dbReference type="Proteomes" id="UP001060123">
    <property type="component" value="Plasmid pWSM1592_1"/>
</dbReference>
<geneLocation type="plasmid" evidence="1 2">
    <name>pWSM1592_1</name>
</geneLocation>
<name>A0ABY5XTJ8_RHISU</name>
<keyword evidence="2" id="KW-1185">Reference proteome</keyword>
<reference evidence="1" key="1">
    <citation type="submission" date="2022-09" db="EMBL/GenBank/DDBJ databases">
        <title>Australian commercial rhizobial inoculants.</title>
        <authorList>
            <person name="Kohlmeier M.G."/>
            <person name="O'Hara G.W."/>
            <person name="Colombi E."/>
            <person name="Ramsay J.P."/>
            <person name="Terpolilli J."/>
        </authorList>
    </citation>
    <scope>NUCLEOTIDE SEQUENCE</scope>
    <source>
        <strain evidence="1">WSM1592</strain>
        <plasmid evidence="1">pWSM1592_1</plasmid>
    </source>
</reference>
<accession>A0ABY5XTJ8</accession>
<evidence type="ECO:0000313" key="1">
    <source>
        <dbReference type="EMBL" id="UWU17198.1"/>
    </source>
</evidence>
<dbReference type="EMBL" id="CP104144">
    <property type="protein sequence ID" value="UWU17198.1"/>
    <property type="molecule type" value="Genomic_DNA"/>
</dbReference>
<keyword evidence="1" id="KW-0614">Plasmid</keyword>
<organism evidence="1 2">
    <name type="scientific">Rhizobium sullae</name>
    <name type="common">Rhizobium hedysari</name>
    <dbReference type="NCBI Taxonomy" id="50338"/>
    <lineage>
        <taxon>Bacteria</taxon>
        <taxon>Pseudomonadati</taxon>
        <taxon>Pseudomonadota</taxon>
        <taxon>Alphaproteobacteria</taxon>
        <taxon>Hyphomicrobiales</taxon>
        <taxon>Rhizobiaceae</taxon>
        <taxon>Rhizobium/Agrobacterium group</taxon>
        <taxon>Rhizobium</taxon>
    </lineage>
</organism>
<proteinExistence type="predicted"/>
<gene>
    <name evidence="1" type="ORF">N2599_30985</name>
</gene>
<sequence length="59" mass="6157">MPVAVTDLADNHMLALAPNDDTSALLDVLKRWQSLGLASVADNGGVEGVWRHPGASSES</sequence>
<evidence type="ECO:0000313" key="2">
    <source>
        <dbReference type="Proteomes" id="UP001060123"/>
    </source>
</evidence>
<protein>
    <submittedName>
        <fullName evidence="1">Uncharacterized protein</fullName>
    </submittedName>
</protein>